<gene>
    <name evidence="1" type="ORF">E2C01_059325</name>
</gene>
<proteinExistence type="predicted"/>
<organism evidence="1 2">
    <name type="scientific">Portunus trituberculatus</name>
    <name type="common">Swimming crab</name>
    <name type="synonym">Neptunus trituberculatus</name>
    <dbReference type="NCBI Taxonomy" id="210409"/>
    <lineage>
        <taxon>Eukaryota</taxon>
        <taxon>Metazoa</taxon>
        <taxon>Ecdysozoa</taxon>
        <taxon>Arthropoda</taxon>
        <taxon>Crustacea</taxon>
        <taxon>Multicrustacea</taxon>
        <taxon>Malacostraca</taxon>
        <taxon>Eumalacostraca</taxon>
        <taxon>Eucarida</taxon>
        <taxon>Decapoda</taxon>
        <taxon>Pleocyemata</taxon>
        <taxon>Brachyura</taxon>
        <taxon>Eubrachyura</taxon>
        <taxon>Portunoidea</taxon>
        <taxon>Portunidae</taxon>
        <taxon>Portuninae</taxon>
        <taxon>Portunus</taxon>
    </lineage>
</organism>
<keyword evidence="2" id="KW-1185">Reference proteome</keyword>
<dbReference type="AlphaFoldDB" id="A0A5B7H8S5"/>
<dbReference type="EMBL" id="VSRR010023029">
    <property type="protein sequence ID" value="MPC65194.1"/>
    <property type="molecule type" value="Genomic_DNA"/>
</dbReference>
<evidence type="ECO:0000313" key="2">
    <source>
        <dbReference type="Proteomes" id="UP000324222"/>
    </source>
</evidence>
<dbReference type="Proteomes" id="UP000324222">
    <property type="component" value="Unassembled WGS sequence"/>
</dbReference>
<sequence>MCHANGLITHAGPQGISENSLPFPCTSCLTLPSLSRTSHFPVTPLPDLSLLLSRGRDERCQTPLWATQRENNDKRPRIVVPSVH</sequence>
<accession>A0A5B7H8S5</accession>
<reference evidence="1 2" key="1">
    <citation type="submission" date="2019-05" db="EMBL/GenBank/DDBJ databases">
        <title>Another draft genome of Portunus trituberculatus and its Hox gene families provides insights of decapod evolution.</title>
        <authorList>
            <person name="Jeong J.-H."/>
            <person name="Song I."/>
            <person name="Kim S."/>
            <person name="Choi T."/>
            <person name="Kim D."/>
            <person name="Ryu S."/>
            <person name="Kim W."/>
        </authorList>
    </citation>
    <scope>NUCLEOTIDE SEQUENCE [LARGE SCALE GENOMIC DNA]</scope>
    <source>
        <tissue evidence="1">Muscle</tissue>
    </source>
</reference>
<name>A0A5B7H8S5_PORTR</name>
<comment type="caution">
    <text evidence="1">The sequence shown here is derived from an EMBL/GenBank/DDBJ whole genome shotgun (WGS) entry which is preliminary data.</text>
</comment>
<evidence type="ECO:0000313" key="1">
    <source>
        <dbReference type="EMBL" id="MPC65194.1"/>
    </source>
</evidence>
<protein>
    <submittedName>
        <fullName evidence="1">Uncharacterized protein</fullName>
    </submittedName>
</protein>